<reference evidence="2" key="1">
    <citation type="submission" date="2017-06" db="EMBL/GenBank/DDBJ databases">
        <authorList>
            <person name="Varghese N."/>
            <person name="Submissions S."/>
        </authorList>
    </citation>
    <scope>NUCLEOTIDE SEQUENCE [LARGE SCALE GENOMIC DNA]</scope>
    <source>
        <strain evidence="2">DSM 28041</strain>
    </source>
</reference>
<evidence type="ECO:0000313" key="2">
    <source>
        <dbReference type="Proteomes" id="UP000198310"/>
    </source>
</evidence>
<organism evidence="1 2">
    <name type="scientific">Hymenobacter mucosus</name>
    <dbReference type="NCBI Taxonomy" id="1411120"/>
    <lineage>
        <taxon>Bacteria</taxon>
        <taxon>Pseudomonadati</taxon>
        <taxon>Bacteroidota</taxon>
        <taxon>Cytophagia</taxon>
        <taxon>Cytophagales</taxon>
        <taxon>Hymenobacteraceae</taxon>
        <taxon>Hymenobacter</taxon>
    </lineage>
</organism>
<dbReference type="Proteomes" id="UP000198310">
    <property type="component" value="Unassembled WGS sequence"/>
</dbReference>
<gene>
    <name evidence="1" type="ORF">SAMN06269173_109129</name>
</gene>
<evidence type="ECO:0008006" key="3">
    <source>
        <dbReference type="Google" id="ProtNLM"/>
    </source>
</evidence>
<sequence>MSSLRSFHAESETALWQQVAADLQQQEDILEYSADLHEGGYQMRLELEVDLGGGFEGGYETTSFMALVPGAPTLRFALHEQDWIHQLGKALGMQDVQVGDPELDAAYIIKTNEPGRLQQLLAEPGVRAVLLKYQELRLDLVAAPEDTPGGVWLTFIKEQAIVEPEALREIYHMLLTLLRHLSPASANPSRR</sequence>
<dbReference type="EMBL" id="FZNS01000009">
    <property type="protein sequence ID" value="SNR86624.1"/>
    <property type="molecule type" value="Genomic_DNA"/>
</dbReference>
<name>A0A238ZV19_9BACT</name>
<proteinExistence type="predicted"/>
<protein>
    <recommendedName>
        <fullName evidence="3">DUF3137 domain-containing protein</fullName>
    </recommendedName>
</protein>
<dbReference type="RefSeq" id="WP_052695412.1">
    <property type="nucleotide sequence ID" value="NZ_FZNS01000009.1"/>
</dbReference>
<accession>A0A238ZV19</accession>
<evidence type="ECO:0000313" key="1">
    <source>
        <dbReference type="EMBL" id="SNR86624.1"/>
    </source>
</evidence>
<keyword evidence="2" id="KW-1185">Reference proteome</keyword>
<dbReference type="AlphaFoldDB" id="A0A238ZV19"/>